<feature type="repeat" description="WD" evidence="3">
    <location>
        <begin position="146"/>
        <end position="181"/>
    </location>
</feature>
<dbReference type="PANTHER" id="PTHR44019:SF8">
    <property type="entry name" value="POC1 CENTRIOLAR PROTEIN HOMOLOG"/>
    <property type="match status" value="1"/>
</dbReference>
<evidence type="ECO:0000313" key="4">
    <source>
        <dbReference type="EMBL" id="RNF17291.1"/>
    </source>
</evidence>
<keyword evidence="5" id="KW-1185">Reference proteome</keyword>
<sequence>MEAKLLAACNMRLVSIPFAINGLECYAGDVSVDRPRLISPLSLQPASVTAGARGVRELSLKGKQGKCEAEKPLVLISLHKHGRLLVWDADTLEVVAMCDHHGGSVVQCVVTATYIYVRVENGRGDTDADTQVHVWDTKSLTLVRRLCSHEGRVTSIAVSDENDSRFATASVDHTLHIWDLQKSVTGPLQRIALNGTALVWVYSRGMVLGSSSDEAMALWDAETGTEVQRHKEAGATVTVVRWTQDPSRIICATASTPPPVSSLLIGYNNGFIKEWALDTSAAVPLTPKWGTKVHRAHITDLCSDNDVVLSCSTFDGAFLLLRSRGHVAPLVSYGVRLVVLDSYAKNAIVGVDTGCVQIFSYSDFLEGHGQPTLLSSFYPHSSGIMGLFLQLHDDFTFDRLICAGADGTVVFLDHTRARGGRWMRGLNTHSVDSMPGGGAILAPMEETGGICLFDPVDLIPFPREQELKTPHVVTALRWVASTMKVLVGCENGSVAIFECVMSEPHTSSFHKLEERDVSPYFPRSFSSSEPDTRLLVVNLQQSLFSEEGAFLVADPLAADLSFPIQTLTQMYPLRSTIFPLSAHETYDYTVIVQLRDGTMLQYMGDSVRKTTPVFLRTLVSPLLSNVFQKESMGFSIFPSNYVLKPTPGGSWGLTLTLTYAEGTALYQLTFGIEHDSPVNRRLFCEKEAFNFSGALFAEGDEVLTLEAIGQGEMAMAILRDNPVVDIIDDEGKYLYRVLHNGSVWNCQASPRRSRSRSFCFDSATLGSSISYAPASSPAACTANFCAEAHYLAIGYRDGLVQLFDTTRQVLFARFNVHNSMVNSLWAFPRAVVSSAKNGVLRADTVLPRVLFDESSSGHVPSPESSILLRQTSVSVSVVGS</sequence>
<comment type="caution">
    <text evidence="4">The sequence shown here is derived from an EMBL/GenBank/DDBJ whole genome shotgun (WGS) entry which is preliminary data.</text>
</comment>
<dbReference type="GeneID" id="40318490"/>
<dbReference type="EMBL" id="MKKU01000266">
    <property type="protein sequence ID" value="RNF17291.1"/>
    <property type="molecule type" value="Genomic_DNA"/>
</dbReference>
<dbReference type="SUPFAM" id="SSF50978">
    <property type="entry name" value="WD40 repeat-like"/>
    <property type="match status" value="2"/>
</dbReference>
<dbReference type="InterPro" id="IPR050505">
    <property type="entry name" value="WDR55/POC1"/>
</dbReference>
<organism evidence="4 5">
    <name type="scientific">Trypanosoma conorhini</name>
    <dbReference type="NCBI Taxonomy" id="83891"/>
    <lineage>
        <taxon>Eukaryota</taxon>
        <taxon>Discoba</taxon>
        <taxon>Euglenozoa</taxon>
        <taxon>Kinetoplastea</taxon>
        <taxon>Metakinetoplastina</taxon>
        <taxon>Trypanosomatida</taxon>
        <taxon>Trypanosomatidae</taxon>
        <taxon>Trypanosoma</taxon>
    </lineage>
</organism>
<evidence type="ECO:0000256" key="1">
    <source>
        <dbReference type="ARBA" id="ARBA00022574"/>
    </source>
</evidence>
<reference evidence="4 5" key="1">
    <citation type="journal article" date="2018" name="BMC Genomics">
        <title>Genomic comparison of Trypanosoma conorhini and Trypanosoma rangeli to Trypanosoma cruzi strains of high and low virulence.</title>
        <authorList>
            <person name="Bradwell K.R."/>
            <person name="Koparde V.N."/>
            <person name="Matveyev A.V."/>
            <person name="Serrano M.G."/>
            <person name="Alves J.M."/>
            <person name="Parikh H."/>
            <person name="Huang B."/>
            <person name="Lee V."/>
            <person name="Espinosa-Alvarez O."/>
            <person name="Ortiz P.A."/>
            <person name="Costa-Martins A.G."/>
            <person name="Teixeira M.M."/>
            <person name="Buck G.A."/>
        </authorList>
    </citation>
    <scope>NUCLEOTIDE SEQUENCE [LARGE SCALE GENOMIC DNA]</scope>
    <source>
        <strain evidence="4 5">025E</strain>
    </source>
</reference>
<dbReference type="PROSITE" id="PS50082">
    <property type="entry name" value="WD_REPEATS_2"/>
    <property type="match status" value="1"/>
</dbReference>
<dbReference type="InterPro" id="IPR015943">
    <property type="entry name" value="WD40/YVTN_repeat-like_dom_sf"/>
</dbReference>
<evidence type="ECO:0000313" key="5">
    <source>
        <dbReference type="Proteomes" id="UP000284403"/>
    </source>
</evidence>
<dbReference type="InterPro" id="IPR036322">
    <property type="entry name" value="WD40_repeat_dom_sf"/>
</dbReference>
<accession>A0A3R7NE68</accession>
<dbReference type="AlphaFoldDB" id="A0A3R7NE68"/>
<dbReference type="Gene3D" id="2.130.10.10">
    <property type="entry name" value="YVTN repeat-like/Quinoprotein amine dehydrogenase"/>
    <property type="match status" value="3"/>
</dbReference>
<dbReference type="RefSeq" id="XP_029228098.1">
    <property type="nucleotide sequence ID" value="XM_029371784.1"/>
</dbReference>
<dbReference type="OrthoDB" id="273067at2759"/>
<protein>
    <submittedName>
        <fullName evidence="4">Uncharacterized protein</fullName>
    </submittedName>
</protein>
<evidence type="ECO:0000256" key="2">
    <source>
        <dbReference type="ARBA" id="ARBA00022737"/>
    </source>
</evidence>
<dbReference type="PANTHER" id="PTHR44019">
    <property type="entry name" value="WD REPEAT-CONTAINING PROTEIN 55"/>
    <property type="match status" value="1"/>
</dbReference>
<proteinExistence type="predicted"/>
<keyword evidence="1 3" id="KW-0853">WD repeat</keyword>
<evidence type="ECO:0000256" key="3">
    <source>
        <dbReference type="PROSITE-ProRule" id="PRU00221"/>
    </source>
</evidence>
<dbReference type="InterPro" id="IPR001680">
    <property type="entry name" value="WD40_rpt"/>
</dbReference>
<name>A0A3R7NE68_9TRYP</name>
<dbReference type="PROSITE" id="PS50294">
    <property type="entry name" value="WD_REPEATS_REGION"/>
    <property type="match status" value="1"/>
</dbReference>
<keyword evidence="2" id="KW-0677">Repeat</keyword>
<dbReference type="Proteomes" id="UP000284403">
    <property type="component" value="Unassembled WGS sequence"/>
</dbReference>
<gene>
    <name evidence="4" type="ORF">Tco025E_04879</name>
</gene>
<dbReference type="SMART" id="SM00320">
    <property type="entry name" value="WD40"/>
    <property type="match status" value="5"/>
</dbReference>
<dbReference type="Pfam" id="PF00400">
    <property type="entry name" value="WD40"/>
    <property type="match status" value="1"/>
</dbReference>